<keyword evidence="2" id="KW-1185">Reference proteome</keyword>
<accession>A0A1H0RYW3</accession>
<protein>
    <submittedName>
        <fullName evidence="1">Fatty-acyl-CoA synthase</fullName>
    </submittedName>
</protein>
<dbReference type="EMBL" id="FNJI01000016">
    <property type="protein sequence ID" value="SDP34623.1"/>
    <property type="molecule type" value="Genomic_DNA"/>
</dbReference>
<dbReference type="AlphaFoldDB" id="A0A1H0RYW3"/>
<evidence type="ECO:0000313" key="2">
    <source>
        <dbReference type="Proteomes" id="UP000199073"/>
    </source>
</evidence>
<gene>
    <name evidence="1" type="ORF">SAMN05660330_02486</name>
</gene>
<dbReference type="STRING" id="91360.SAMN05660330_02486"/>
<proteinExistence type="predicted"/>
<dbReference type="Proteomes" id="UP000199073">
    <property type="component" value="Unassembled WGS sequence"/>
</dbReference>
<reference evidence="1 2" key="1">
    <citation type="submission" date="2016-10" db="EMBL/GenBank/DDBJ databases">
        <authorList>
            <person name="de Groot N.N."/>
        </authorList>
    </citation>
    <scope>NUCLEOTIDE SEQUENCE [LARGE SCALE GENOMIC DNA]</scope>
    <source>
        <strain evidence="1 2">DSM 12130</strain>
    </source>
</reference>
<sequence length="125" mass="13915">MRLEEGVDLSPSEIIDPLKQLISERAAVPKEVFILDLILLTAIGKVFKSKLRWLAIETVYRRVLSGLGAQGVSLDIRVCDDPSYGSLATIALELAPESDDTVIRRQVTDLLGPYSIRYDLEFILV</sequence>
<name>A0A1H0RYW3_9BACT</name>
<evidence type="ECO:0000313" key="1">
    <source>
        <dbReference type="EMBL" id="SDP34623.1"/>
    </source>
</evidence>
<organism evidence="1 2">
    <name type="scientific">Desulforhopalus singaporensis</name>
    <dbReference type="NCBI Taxonomy" id="91360"/>
    <lineage>
        <taxon>Bacteria</taxon>
        <taxon>Pseudomonadati</taxon>
        <taxon>Thermodesulfobacteriota</taxon>
        <taxon>Desulfobulbia</taxon>
        <taxon>Desulfobulbales</taxon>
        <taxon>Desulfocapsaceae</taxon>
        <taxon>Desulforhopalus</taxon>
    </lineage>
</organism>